<keyword evidence="7" id="KW-0119">Carbohydrate metabolism</keyword>
<keyword evidence="8 12" id="KW-0326">Glycosidase</keyword>
<evidence type="ECO:0000256" key="3">
    <source>
        <dbReference type="ARBA" id="ARBA00022723"/>
    </source>
</evidence>
<dbReference type="InterPro" id="IPR022616">
    <property type="entry name" value="Glyco_hydro_4_C"/>
</dbReference>
<proteinExistence type="inferred from homology"/>
<dbReference type="InterPro" id="IPR036291">
    <property type="entry name" value="NAD(P)-bd_dom_sf"/>
</dbReference>
<evidence type="ECO:0000256" key="7">
    <source>
        <dbReference type="ARBA" id="ARBA00023277"/>
    </source>
</evidence>
<dbReference type="Proteomes" id="UP000295632">
    <property type="component" value="Unassembled WGS sequence"/>
</dbReference>
<dbReference type="Gene3D" id="3.90.1820.10">
    <property type="entry name" value="AglA-like glucosidase"/>
    <property type="match status" value="1"/>
</dbReference>
<feature type="domain" description="Glycosyl hydrolase family 4 C-terminal" evidence="14">
    <location>
        <begin position="193"/>
        <end position="411"/>
    </location>
</feature>
<protein>
    <submittedName>
        <fullName evidence="15">Alpha-galactosidase</fullName>
    </submittedName>
</protein>
<comment type="cofactor">
    <cofactor evidence="12">
        <name>NAD(+)</name>
        <dbReference type="ChEBI" id="CHEBI:57540"/>
    </cofactor>
    <text evidence="12">Binds 1 NAD(+) per subunit.</text>
</comment>
<feature type="binding site" evidence="10">
    <location>
        <position position="198"/>
    </location>
    <ligand>
        <name>Mn(2+)</name>
        <dbReference type="ChEBI" id="CHEBI:29035"/>
    </ligand>
</feature>
<dbReference type="CDD" id="cd05297">
    <property type="entry name" value="GH4_alpha_glucosidase_galactosidase"/>
    <property type="match status" value="1"/>
</dbReference>
<dbReference type="EMBL" id="SNYJ01000001">
    <property type="protein sequence ID" value="TDQ42700.1"/>
    <property type="molecule type" value="Genomic_DNA"/>
</dbReference>
<feature type="compositionally biased region" description="Basic and acidic residues" evidence="13">
    <location>
        <begin position="478"/>
        <end position="489"/>
    </location>
</feature>
<dbReference type="InterPro" id="IPR053715">
    <property type="entry name" value="GH4_Enzyme_sf"/>
</dbReference>
<dbReference type="GO" id="GO:0016616">
    <property type="term" value="F:oxidoreductase activity, acting on the CH-OH group of donors, NAD or NADP as acceptor"/>
    <property type="evidence" value="ECO:0007669"/>
    <property type="project" value="InterPro"/>
</dbReference>
<dbReference type="NCBIfam" id="NF011657">
    <property type="entry name" value="PRK15076.1"/>
    <property type="match status" value="1"/>
</dbReference>
<evidence type="ECO:0000256" key="4">
    <source>
        <dbReference type="ARBA" id="ARBA00022801"/>
    </source>
</evidence>
<evidence type="ECO:0000256" key="10">
    <source>
        <dbReference type="PIRSR" id="PIRSR601088-3"/>
    </source>
</evidence>
<evidence type="ECO:0000256" key="11">
    <source>
        <dbReference type="PIRSR" id="PIRSR601088-4"/>
    </source>
</evidence>
<evidence type="ECO:0000256" key="6">
    <source>
        <dbReference type="ARBA" id="ARBA00023211"/>
    </source>
</evidence>
<dbReference type="Pfam" id="PF11975">
    <property type="entry name" value="Glyco_hydro_4C"/>
    <property type="match status" value="1"/>
</dbReference>
<feature type="compositionally biased region" description="Polar residues" evidence="13">
    <location>
        <begin position="467"/>
        <end position="477"/>
    </location>
</feature>
<dbReference type="AlphaFoldDB" id="A0A4R6U817"/>
<evidence type="ECO:0000313" key="16">
    <source>
        <dbReference type="Proteomes" id="UP000295632"/>
    </source>
</evidence>
<dbReference type="PRINTS" id="PR00732">
    <property type="entry name" value="GLHYDRLASE4"/>
</dbReference>
<evidence type="ECO:0000256" key="13">
    <source>
        <dbReference type="SAM" id="MobiDB-lite"/>
    </source>
</evidence>
<evidence type="ECO:0000256" key="12">
    <source>
        <dbReference type="RuleBase" id="RU361152"/>
    </source>
</evidence>
<dbReference type="PANTHER" id="PTHR32092:SF6">
    <property type="entry name" value="ALPHA-GALACTOSIDASE"/>
    <property type="match status" value="1"/>
</dbReference>
<dbReference type="SUPFAM" id="SSF51735">
    <property type="entry name" value="NAD(P)-binding Rossmann-fold domains"/>
    <property type="match status" value="1"/>
</dbReference>
<comment type="cofactor">
    <cofactor evidence="1">
        <name>Mn(2+)</name>
        <dbReference type="ChEBI" id="CHEBI:29035"/>
    </cofactor>
</comment>
<name>A0A4R6U817_9BACI</name>
<dbReference type="SUPFAM" id="SSF56327">
    <property type="entry name" value="LDH C-terminal domain-like"/>
    <property type="match status" value="1"/>
</dbReference>
<sequence length="489" mass="54736">MIRVAMIGAGSIGFTRRLFMDILSVEELRDTEFRFMDIHQDNLDMVAQLCTKMAEDNGLKANIVATTNQREAIRDADYVICTARVGGLEAFKHDIEIPLKYGVDQCVGDTLGPGGVFFALRTIPVLLDIAKDMREVAPNALLLNYSNPMAMNTWALRRAGGIHVVGLCHGVQGGHSQIARALGLDKSEVDIVCAGINHQTWYVEVNHKGQDMRPYLLEAFEKHPDLSEREPTRIDVLKRFGYYSTESNGHLSEYLPWYRKRPEEIDRWIYNGDWIGGRTGGYLYHCMEKTDEYREMFPKWMKGEEEYIKLGQRSEEHGSYIIEALETGRVYRGHFNVENRGLITNLPDGCTVELPGYVDGAGMQPTFVGDLPLQCAATCNVSVSVQEMAVEAALTGNRELVKLAILHDPLTAAVCSPEEVWAMCDEMFDALAQWLPQFNGEGRTWEDIPAPKGYYTKSAGRVGPVPSTLTGEQSVTGSDERWSVGYKDS</sequence>
<evidence type="ECO:0000256" key="9">
    <source>
        <dbReference type="PIRSR" id="PIRSR601088-2"/>
    </source>
</evidence>
<keyword evidence="10" id="KW-0170">Cobalt</keyword>
<keyword evidence="4 12" id="KW-0378">Hydrolase</keyword>
<keyword evidence="10" id="KW-0533">Nickel</keyword>
<dbReference type="GO" id="GO:0004553">
    <property type="term" value="F:hydrolase activity, hydrolyzing O-glycosyl compounds"/>
    <property type="evidence" value="ECO:0007669"/>
    <property type="project" value="InterPro"/>
</dbReference>
<reference evidence="15 16" key="1">
    <citation type="submission" date="2019-03" db="EMBL/GenBank/DDBJ databases">
        <title>Genomic Encyclopedia of Type Strains, Phase IV (KMG-IV): sequencing the most valuable type-strain genomes for metagenomic binning, comparative biology and taxonomic classification.</title>
        <authorList>
            <person name="Goeker M."/>
        </authorList>
    </citation>
    <scope>NUCLEOTIDE SEQUENCE [LARGE SCALE GENOMIC DNA]</scope>
    <source>
        <strain evidence="15 16">DSM 28697</strain>
    </source>
</reference>
<dbReference type="Pfam" id="PF02056">
    <property type="entry name" value="Glyco_hydro_4"/>
    <property type="match status" value="1"/>
</dbReference>
<feature type="region of interest" description="Disordered" evidence="13">
    <location>
        <begin position="457"/>
        <end position="489"/>
    </location>
</feature>
<organism evidence="15 16">
    <name type="scientific">Aureibacillus halotolerans</name>
    <dbReference type="NCBI Taxonomy" id="1508390"/>
    <lineage>
        <taxon>Bacteria</taxon>
        <taxon>Bacillati</taxon>
        <taxon>Bacillota</taxon>
        <taxon>Bacilli</taxon>
        <taxon>Bacillales</taxon>
        <taxon>Bacillaceae</taxon>
        <taxon>Aureibacillus</taxon>
    </lineage>
</organism>
<dbReference type="OrthoDB" id="9808275at2"/>
<evidence type="ECO:0000256" key="8">
    <source>
        <dbReference type="ARBA" id="ARBA00023295"/>
    </source>
</evidence>
<evidence type="ECO:0000256" key="5">
    <source>
        <dbReference type="ARBA" id="ARBA00023027"/>
    </source>
</evidence>
<comment type="similarity">
    <text evidence="2 12">Belongs to the glycosyl hydrolase 4 family.</text>
</comment>
<evidence type="ECO:0000313" key="15">
    <source>
        <dbReference type="EMBL" id="TDQ42700.1"/>
    </source>
</evidence>
<evidence type="ECO:0000256" key="1">
    <source>
        <dbReference type="ARBA" id="ARBA00001936"/>
    </source>
</evidence>
<dbReference type="InterPro" id="IPR001088">
    <property type="entry name" value="Glyco_hydro_4"/>
</dbReference>
<dbReference type="RefSeq" id="WP_133578541.1">
    <property type="nucleotide sequence ID" value="NZ_SNYJ01000001.1"/>
</dbReference>
<accession>A0A4R6U817</accession>
<feature type="site" description="Increases basicity of active site Tyr" evidence="11">
    <location>
        <position position="109"/>
    </location>
</feature>
<keyword evidence="16" id="KW-1185">Reference proteome</keyword>
<dbReference type="InterPro" id="IPR015955">
    <property type="entry name" value="Lactate_DH/Glyco_Ohase_4_C"/>
</dbReference>
<dbReference type="GO" id="GO:0005975">
    <property type="term" value="P:carbohydrate metabolic process"/>
    <property type="evidence" value="ECO:0007669"/>
    <property type="project" value="InterPro"/>
</dbReference>
<keyword evidence="3 10" id="KW-0479">Metal-binding</keyword>
<evidence type="ECO:0000259" key="14">
    <source>
        <dbReference type="Pfam" id="PF11975"/>
    </source>
</evidence>
<keyword evidence="6 10" id="KW-0464">Manganese</keyword>
<gene>
    <name evidence="15" type="ORF">EV213_101129</name>
</gene>
<feature type="binding site" evidence="10">
    <location>
        <position position="168"/>
    </location>
    <ligand>
        <name>Mn(2+)</name>
        <dbReference type="ChEBI" id="CHEBI:29035"/>
    </ligand>
</feature>
<dbReference type="PANTHER" id="PTHR32092">
    <property type="entry name" value="6-PHOSPHO-BETA-GLUCOSIDASE-RELATED"/>
    <property type="match status" value="1"/>
</dbReference>
<feature type="binding site" evidence="9">
    <location>
        <position position="147"/>
    </location>
    <ligand>
        <name>substrate</name>
    </ligand>
</feature>
<evidence type="ECO:0000256" key="2">
    <source>
        <dbReference type="ARBA" id="ARBA00010141"/>
    </source>
</evidence>
<keyword evidence="10" id="KW-0408">Iron</keyword>
<keyword evidence="5 12" id="KW-0520">NAD</keyword>
<dbReference type="GO" id="GO:0046872">
    <property type="term" value="F:metal ion binding"/>
    <property type="evidence" value="ECO:0007669"/>
    <property type="project" value="UniProtKB-KW"/>
</dbReference>
<comment type="caution">
    <text evidence="15">The sequence shown here is derived from an EMBL/GenBank/DDBJ whole genome shotgun (WGS) entry which is preliminary data.</text>
</comment>